<organism evidence="2 3">
    <name type="scientific">Weissella paramesenteroides ATCC 33313</name>
    <dbReference type="NCBI Taxonomy" id="585506"/>
    <lineage>
        <taxon>Bacteria</taxon>
        <taxon>Bacillati</taxon>
        <taxon>Bacillota</taxon>
        <taxon>Bacilli</taxon>
        <taxon>Lactobacillales</taxon>
        <taxon>Lactobacillaceae</taxon>
        <taxon>Weissella</taxon>
    </lineage>
</organism>
<feature type="transmembrane region" description="Helical" evidence="1">
    <location>
        <begin position="7"/>
        <end position="28"/>
    </location>
</feature>
<dbReference type="Proteomes" id="UP000004528">
    <property type="component" value="Unassembled WGS sequence"/>
</dbReference>
<evidence type="ECO:0000313" key="2">
    <source>
        <dbReference type="EMBL" id="EER75623.1"/>
    </source>
</evidence>
<proteinExistence type="predicted"/>
<accession>C5R839</accession>
<evidence type="ECO:0000256" key="1">
    <source>
        <dbReference type="SAM" id="Phobius"/>
    </source>
</evidence>
<dbReference type="STRING" id="585506.HMPREF0877_0134"/>
<sequence length="190" mass="20717">MKHKKVIISSIIGLIVIVAIVFTSMWAVNNNQTKKFATVNGHDLYKVKITKDVPAANPPALKGGYAKGVRDIEGKTKAPDGSLVVIKQDVSSGYFKGIGMGATYSHKADGLTSQQMINKVDVNQNAFATTVHDGKFKTMFVPDMDDKNGKYMIFAGTEFLSEPTSKKVIKTYKANMGYYTVTNSGKLIEP</sequence>
<dbReference type="AlphaFoldDB" id="C5R839"/>
<comment type="caution">
    <text evidence="2">The sequence shown here is derived from an EMBL/GenBank/DDBJ whole genome shotgun (WGS) entry which is preliminary data.</text>
</comment>
<name>C5R839_WEIPA</name>
<evidence type="ECO:0000313" key="3">
    <source>
        <dbReference type="Proteomes" id="UP000004528"/>
    </source>
</evidence>
<keyword evidence="3" id="KW-1185">Reference proteome</keyword>
<gene>
    <name evidence="2" type="ORF">HMPREF0877_0134</name>
</gene>
<dbReference type="RefSeq" id="WP_002829056.1">
    <property type="nucleotide sequence ID" value="NZ_GG697136.1"/>
</dbReference>
<keyword evidence="1" id="KW-0472">Membrane</keyword>
<dbReference type="HOGENOM" id="CLU_1427484_0_0_9"/>
<keyword evidence="1" id="KW-1133">Transmembrane helix</keyword>
<protein>
    <submittedName>
        <fullName evidence="2">Uncharacterized protein</fullName>
    </submittedName>
</protein>
<dbReference type="EMBL" id="ACKU01000004">
    <property type="protein sequence ID" value="EER75623.1"/>
    <property type="molecule type" value="Genomic_DNA"/>
</dbReference>
<keyword evidence="1" id="KW-0812">Transmembrane</keyword>
<reference evidence="2 3" key="1">
    <citation type="submission" date="2009-04" db="EMBL/GenBank/DDBJ databases">
        <authorList>
            <person name="Qin X."/>
            <person name="Bachman B."/>
            <person name="Battles P."/>
            <person name="Bell A."/>
            <person name="Bess C."/>
            <person name="Bickham C."/>
            <person name="Chaboub L."/>
            <person name="Chen D."/>
            <person name="Coyle M."/>
            <person name="Deiros D.R."/>
            <person name="Dinh H."/>
            <person name="Forbes L."/>
            <person name="Fowler G."/>
            <person name="Francisco L."/>
            <person name="Fu Q."/>
            <person name="Gubbala S."/>
            <person name="Hale W."/>
            <person name="Han Y."/>
            <person name="Hemphill L."/>
            <person name="Highlander S.K."/>
            <person name="Hirani K."/>
            <person name="Hogues M."/>
            <person name="Jackson L."/>
            <person name="Jakkamsetti A."/>
            <person name="Javaid M."/>
            <person name="Jiang H."/>
            <person name="Korchina V."/>
            <person name="Kovar C."/>
            <person name="Lara F."/>
            <person name="Lee S."/>
            <person name="Mata R."/>
            <person name="Mathew T."/>
            <person name="Moen C."/>
            <person name="Morales K."/>
            <person name="Munidasa M."/>
            <person name="Nazareth L."/>
            <person name="Ngo R."/>
            <person name="Nguyen L."/>
            <person name="Okwuonu G."/>
            <person name="Ongeri F."/>
            <person name="Patil S."/>
            <person name="Petrosino J."/>
            <person name="Pham C."/>
            <person name="Pham P."/>
            <person name="Pu L.-L."/>
            <person name="Puazo M."/>
            <person name="Raj R."/>
            <person name="Reid J."/>
            <person name="Rouhana J."/>
            <person name="Saada N."/>
            <person name="Shang Y."/>
            <person name="Simmons D."/>
            <person name="Thornton R."/>
            <person name="Warren J."/>
            <person name="Weissenberger G."/>
            <person name="Zhang J."/>
            <person name="Zhang L."/>
            <person name="Zhou C."/>
            <person name="Zhu D."/>
            <person name="Muzny D."/>
            <person name="Worley K."/>
            <person name="Gibbs R."/>
        </authorList>
    </citation>
    <scope>NUCLEOTIDE SEQUENCE [LARGE SCALE GENOMIC DNA]</scope>
    <source>
        <strain evidence="2 3">ATCC 33313</strain>
    </source>
</reference>